<keyword evidence="1" id="KW-0808">Transferase</keyword>
<dbReference type="Pfam" id="PF00132">
    <property type="entry name" value="Hexapep"/>
    <property type="match status" value="1"/>
</dbReference>
<dbReference type="RefSeq" id="WP_378067554.1">
    <property type="nucleotide sequence ID" value="NZ_JBHSBL010000015.1"/>
</dbReference>
<evidence type="ECO:0000256" key="2">
    <source>
        <dbReference type="ARBA" id="ARBA00022737"/>
    </source>
</evidence>
<evidence type="ECO:0000256" key="1">
    <source>
        <dbReference type="ARBA" id="ARBA00022679"/>
    </source>
</evidence>
<comment type="caution">
    <text evidence="3">The sequence shown here is derived from an EMBL/GenBank/DDBJ whole genome shotgun (WGS) entry which is preliminary data.</text>
</comment>
<evidence type="ECO:0000313" key="4">
    <source>
        <dbReference type="Proteomes" id="UP001595867"/>
    </source>
</evidence>
<dbReference type="InterPro" id="IPR011004">
    <property type="entry name" value="Trimer_LpxA-like_sf"/>
</dbReference>
<dbReference type="SUPFAM" id="SSF51161">
    <property type="entry name" value="Trimeric LpxA-like enzymes"/>
    <property type="match status" value="1"/>
</dbReference>
<proteinExistence type="predicted"/>
<dbReference type="PANTHER" id="PTHR13061">
    <property type="entry name" value="DYNACTIN SUBUNIT P25"/>
    <property type="match status" value="1"/>
</dbReference>
<sequence>MIEIGGHAPQAAPTAWIAPGAVVAGRVTLGPDSSVWYSTVVRGDLDSIAIGAGTNLQDGVVVHADPGHPASIGANVSVGHRAVLHGCTIEDDVLIGMGAIVMNGAHVGAHSIIAAGALVPEGVTIPAGSLVLGAPGKVRRETTADERAVIEANALIYVDLAKQHQAAAAAGPAAVSGSAAAGSAAVSGPAA</sequence>
<keyword evidence="2" id="KW-0677">Repeat</keyword>
<dbReference type="Proteomes" id="UP001595867">
    <property type="component" value="Unassembled WGS sequence"/>
</dbReference>
<name>A0ABV8IRL6_9ACTN</name>
<keyword evidence="4" id="KW-1185">Reference proteome</keyword>
<evidence type="ECO:0000313" key="3">
    <source>
        <dbReference type="EMBL" id="MFC4066589.1"/>
    </source>
</evidence>
<dbReference type="InterPro" id="IPR047324">
    <property type="entry name" value="LbH_gamma_CA-like"/>
</dbReference>
<accession>A0ABV8IRL6</accession>
<dbReference type="InterPro" id="IPR018357">
    <property type="entry name" value="Hexapep_transf_CS"/>
</dbReference>
<dbReference type="CDD" id="cd04645">
    <property type="entry name" value="LbH_gamma_CA_like"/>
    <property type="match status" value="1"/>
</dbReference>
<gene>
    <name evidence="3" type="ORF">ACFO0C_16760</name>
</gene>
<protein>
    <submittedName>
        <fullName evidence="3">Gamma carbonic anhydrase family protein</fullName>
    </submittedName>
</protein>
<dbReference type="InterPro" id="IPR050484">
    <property type="entry name" value="Transf_Hexapept/Carb_Anhydrase"/>
</dbReference>
<dbReference type="PROSITE" id="PS00101">
    <property type="entry name" value="HEXAPEP_TRANSFERASES"/>
    <property type="match status" value="1"/>
</dbReference>
<dbReference type="InterPro" id="IPR001451">
    <property type="entry name" value="Hexapep"/>
</dbReference>
<dbReference type="PANTHER" id="PTHR13061:SF29">
    <property type="entry name" value="GAMMA CARBONIC ANHYDRASE-LIKE 1, MITOCHONDRIAL-RELATED"/>
    <property type="match status" value="1"/>
</dbReference>
<dbReference type="Gene3D" id="2.160.10.10">
    <property type="entry name" value="Hexapeptide repeat proteins"/>
    <property type="match status" value="1"/>
</dbReference>
<reference evidence="4" key="1">
    <citation type="journal article" date="2019" name="Int. J. Syst. Evol. Microbiol.">
        <title>The Global Catalogue of Microorganisms (GCM) 10K type strain sequencing project: providing services to taxonomists for standard genome sequencing and annotation.</title>
        <authorList>
            <consortium name="The Broad Institute Genomics Platform"/>
            <consortium name="The Broad Institute Genome Sequencing Center for Infectious Disease"/>
            <person name="Wu L."/>
            <person name="Ma J."/>
        </authorList>
    </citation>
    <scope>NUCLEOTIDE SEQUENCE [LARGE SCALE GENOMIC DNA]</scope>
    <source>
        <strain evidence="4">TBRC 5832</strain>
    </source>
</reference>
<dbReference type="EMBL" id="JBHSBL010000015">
    <property type="protein sequence ID" value="MFC4066589.1"/>
    <property type="molecule type" value="Genomic_DNA"/>
</dbReference>
<organism evidence="3 4">
    <name type="scientific">Actinoplanes subglobosus</name>
    <dbReference type="NCBI Taxonomy" id="1547892"/>
    <lineage>
        <taxon>Bacteria</taxon>
        <taxon>Bacillati</taxon>
        <taxon>Actinomycetota</taxon>
        <taxon>Actinomycetes</taxon>
        <taxon>Micromonosporales</taxon>
        <taxon>Micromonosporaceae</taxon>
        <taxon>Actinoplanes</taxon>
    </lineage>
</organism>